<dbReference type="AlphaFoldDB" id="A0A7W7D047"/>
<feature type="chain" id="PRO_5031147247" evidence="2">
    <location>
        <begin position="26"/>
        <end position="228"/>
    </location>
</feature>
<dbReference type="EMBL" id="JACHMF010000001">
    <property type="protein sequence ID" value="MBB4696483.1"/>
    <property type="molecule type" value="Genomic_DNA"/>
</dbReference>
<evidence type="ECO:0000313" key="3">
    <source>
        <dbReference type="EMBL" id="MBB4696483.1"/>
    </source>
</evidence>
<evidence type="ECO:0000313" key="4">
    <source>
        <dbReference type="Proteomes" id="UP000542742"/>
    </source>
</evidence>
<dbReference type="Proteomes" id="UP000542742">
    <property type="component" value="Unassembled WGS sequence"/>
</dbReference>
<proteinExistence type="predicted"/>
<feature type="region of interest" description="Disordered" evidence="1">
    <location>
        <begin position="149"/>
        <end position="228"/>
    </location>
</feature>
<keyword evidence="4" id="KW-1185">Reference proteome</keyword>
<protein>
    <submittedName>
        <fullName evidence="3">Uncharacterized protein</fullName>
    </submittedName>
</protein>
<dbReference type="RefSeq" id="WP_184954713.1">
    <property type="nucleotide sequence ID" value="NZ_BOMC01000023.1"/>
</dbReference>
<feature type="compositionally biased region" description="Polar residues" evidence="1">
    <location>
        <begin position="218"/>
        <end position="228"/>
    </location>
</feature>
<accession>A0A7W7D047</accession>
<evidence type="ECO:0000256" key="1">
    <source>
        <dbReference type="SAM" id="MobiDB-lite"/>
    </source>
</evidence>
<reference evidence="3 4" key="1">
    <citation type="submission" date="2020-08" db="EMBL/GenBank/DDBJ databases">
        <title>Sequencing the genomes of 1000 actinobacteria strains.</title>
        <authorList>
            <person name="Klenk H.-P."/>
        </authorList>
    </citation>
    <scope>NUCLEOTIDE SEQUENCE [LARGE SCALE GENOMIC DNA]</scope>
    <source>
        <strain evidence="3 4">DSM 45518</strain>
    </source>
</reference>
<name>A0A7W7D047_9ACTN</name>
<gene>
    <name evidence="3" type="ORF">BKA14_006631</name>
</gene>
<comment type="caution">
    <text evidence="3">The sequence shown here is derived from an EMBL/GenBank/DDBJ whole genome shotgun (WGS) entry which is preliminary data.</text>
</comment>
<sequence>MHKLWYAGAALAGGIFLFTAAPAQADLLPGTDAAAQQADERLAGLLSSGGGINVDNPLGHSSLRDAPVAQDPLLQAKPGRNGTSLRQALPGSGRTEAAESSDGGVPLLGGLGGLPAPEASRTLPATDKPDVSGMPLGGVIILPAAVASAGSTTPPAASSLPSGAAASPAPETPASSAEPQKQKQKKHKEPKQKPTPAATPDDPRLHEEPVDNDDTETEQQPFSAGAQQ</sequence>
<evidence type="ECO:0000256" key="2">
    <source>
        <dbReference type="SAM" id="SignalP"/>
    </source>
</evidence>
<feature type="region of interest" description="Disordered" evidence="1">
    <location>
        <begin position="89"/>
        <end position="130"/>
    </location>
</feature>
<feature type="signal peptide" evidence="2">
    <location>
        <begin position="1"/>
        <end position="25"/>
    </location>
</feature>
<feature type="compositionally biased region" description="Low complexity" evidence="1">
    <location>
        <begin position="149"/>
        <end position="179"/>
    </location>
</feature>
<organism evidence="3 4">
    <name type="scientific">Paractinoplanes abujensis</name>
    <dbReference type="NCBI Taxonomy" id="882441"/>
    <lineage>
        <taxon>Bacteria</taxon>
        <taxon>Bacillati</taxon>
        <taxon>Actinomycetota</taxon>
        <taxon>Actinomycetes</taxon>
        <taxon>Micromonosporales</taxon>
        <taxon>Micromonosporaceae</taxon>
        <taxon>Paractinoplanes</taxon>
    </lineage>
</organism>
<keyword evidence="2" id="KW-0732">Signal</keyword>